<protein>
    <recommendedName>
        <fullName evidence="1">DUF4246 domain-containing protein</fullName>
    </recommendedName>
</protein>
<name>A0A9P7FTY3_9AGAR</name>
<dbReference type="AlphaFoldDB" id="A0A9P7FTY3"/>
<dbReference type="PANTHER" id="PTHR33119:SF1">
    <property type="entry name" value="FE2OG DIOXYGENASE DOMAIN-CONTAINING PROTEIN"/>
    <property type="match status" value="1"/>
</dbReference>
<evidence type="ECO:0000313" key="3">
    <source>
        <dbReference type="Proteomes" id="UP000717328"/>
    </source>
</evidence>
<gene>
    <name evidence="2" type="ORF">H0H81_005418</name>
</gene>
<dbReference type="PANTHER" id="PTHR33119">
    <property type="entry name" value="IFI3P"/>
    <property type="match status" value="1"/>
</dbReference>
<proteinExistence type="predicted"/>
<feature type="domain" description="DUF4246" evidence="1">
    <location>
        <begin position="26"/>
        <end position="166"/>
    </location>
</feature>
<dbReference type="InterPro" id="IPR049192">
    <property type="entry name" value="DUF4246_C"/>
</dbReference>
<organism evidence="2 3">
    <name type="scientific">Sphagnurus paluster</name>
    <dbReference type="NCBI Taxonomy" id="117069"/>
    <lineage>
        <taxon>Eukaryota</taxon>
        <taxon>Fungi</taxon>
        <taxon>Dikarya</taxon>
        <taxon>Basidiomycota</taxon>
        <taxon>Agaricomycotina</taxon>
        <taxon>Agaricomycetes</taxon>
        <taxon>Agaricomycetidae</taxon>
        <taxon>Agaricales</taxon>
        <taxon>Tricholomatineae</taxon>
        <taxon>Lyophyllaceae</taxon>
        <taxon>Sphagnurus</taxon>
    </lineage>
</organism>
<dbReference type="Proteomes" id="UP000717328">
    <property type="component" value="Unassembled WGS sequence"/>
</dbReference>
<reference evidence="2" key="1">
    <citation type="submission" date="2021-02" db="EMBL/GenBank/DDBJ databases">
        <authorList>
            <person name="Nieuwenhuis M."/>
            <person name="Van De Peppel L.J.J."/>
        </authorList>
    </citation>
    <scope>NUCLEOTIDE SEQUENCE</scope>
    <source>
        <strain evidence="2">D49</strain>
    </source>
</reference>
<evidence type="ECO:0000313" key="2">
    <source>
        <dbReference type="EMBL" id="KAG5637205.1"/>
    </source>
</evidence>
<keyword evidence="3" id="KW-1185">Reference proteome</keyword>
<comment type="caution">
    <text evidence="2">The sequence shown here is derived from an EMBL/GenBank/DDBJ whole genome shotgun (WGS) entry which is preliminary data.</text>
</comment>
<evidence type="ECO:0000259" key="1">
    <source>
        <dbReference type="Pfam" id="PF14033"/>
    </source>
</evidence>
<accession>A0A9P7FTY3</accession>
<sequence length="172" mass="19012">MLLFDEEITTKWRTEALSAEGKDMTENMIDWCIAELRYKANQLENTGAISVYNGDVVKSDTAIPPLPRDALKAAVAPLENVPPKYQDWHPGSDDKVPDLVHPSLFPLIFGRTRILRDEILGLHDCIGRCGDGEVLAPPTFGIGEVDHDDPMSVCYQWLPRDVNISGGPGQAK</sequence>
<dbReference type="InterPro" id="IPR025340">
    <property type="entry name" value="DUF4246"/>
</dbReference>
<dbReference type="OrthoDB" id="415532at2759"/>
<reference evidence="2" key="2">
    <citation type="submission" date="2021-10" db="EMBL/GenBank/DDBJ databases">
        <title>Phylogenomics reveals ancestral predisposition of the termite-cultivated fungus Termitomyces towards a domesticated lifestyle.</title>
        <authorList>
            <person name="Auxier B."/>
            <person name="Grum-Grzhimaylo A."/>
            <person name="Cardenas M.E."/>
            <person name="Lodge J.D."/>
            <person name="Laessoe T."/>
            <person name="Pedersen O."/>
            <person name="Smith M.E."/>
            <person name="Kuyper T.W."/>
            <person name="Franco-Molano E.A."/>
            <person name="Baroni T.J."/>
            <person name="Aanen D.K."/>
        </authorList>
    </citation>
    <scope>NUCLEOTIDE SEQUENCE</scope>
    <source>
        <strain evidence="2">D49</strain>
    </source>
</reference>
<dbReference type="EMBL" id="JABCKI010005851">
    <property type="protein sequence ID" value="KAG5637205.1"/>
    <property type="molecule type" value="Genomic_DNA"/>
</dbReference>
<dbReference type="Pfam" id="PF14033">
    <property type="entry name" value="DUF4246"/>
    <property type="match status" value="1"/>
</dbReference>